<dbReference type="OrthoDB" id="9800547at2"/>
<dbReference type="Proteomes" id="UP000321717">
    <property type="component" value="Unassembled WGS sequence"/>
</dbReference>
<evidence type="ECO:0000256" key="3">
    <source>
        <dbReference type="ARBA" id="ARBA00022723"/>
    </source>
</evidence>
<keyword evidence="3 6" id="KW-0479">Metal-binding</keyword>
<dbReference type="InterPro" id="IPR011206">
    <property type="entry name" value="Citrate_lyase_beta/mcl1/mcl2"/>
</dbReference>
<dbReference type="RefSeq" id="WP_147181820.1">
    <property type="nucleotide sequence ID" value="NZ_BJZP01000027.1"/>
</dbReference>
<keyword evidence="4 6" id="KW-0460">Magnesium</keyword>
<evidence type="ECO:0000259" key="7">
    <source>
        <dbReference type="Pfam" id="PF03328"/>
    </source>
</evidence>
<comment type="similarity">
    <text evidence="2">Belongs to the HpcH/HpaI aldolase family.</text>
</comment>
<sequence>MRLGAASTFLFVPGDRPERFEKAMSSGADVVILDLEDAVAPDAKDRARAAVAAFLSDERPVIVRPNAIGTPWHEADMQAISKPGLAGVILPKSEHAGDLETLNARYPHVPLLPLIETARGFANIPELARIEGVCRFVFGTVDFQLDMGIDGEGDELLFYRSQLVFQSRLADLEAPIDGVSLAISDKVALGVESARARRLGFTGKLCIHPAQVSVVATAFQPTEDELEKARRVVAAADTSSGVVVVDGRMVDRPVIEMARRVLRSASPAGHFA</sequence>
<dbReference type="SUPFAM" id="SSF51621">
    <property type="entry name" value="Phosphoenolpyruvate/pyruvate domain"/>
    <property type="match status" value="1"/>
</dbReference>
<dbReference type="GO" id="GO:0016829">
    <property type="term" value="F:lyase activity"/>
    <property type="evidence" value="ECO:0007669"/>
    <property type="project" value="UniProtKB-KW"/>
</dbReference>
<dbReference type="GO" id="GO:0006107">
    <property type="term" value="P:oxaloacetate metabolic process"/>
    <property type="evidence" value="ECO:0007669"/>
    <property type="project" value="TreeGrafter"/>
</dbReference>
<keyword evidence="8" id="KW-0456">Lyase</keyword>
<dbReference type="EMBL" id="BJZP01000027">
    <property type="protein sequence ID" value="GEO86954.1"/>
    <property type="molecule type" value="Genomic_DNA"/>
</dbReference>
<evidence type="ECO:0000256" key="6">
    <source>
        <dbReference type="PIRSR" id="PIRSR015582-2"/>
    </source>
</evidence>
<dbReference type="PANTHER" id="PTHR32308">
    <property type="entry name" value="LYASE BETA SUBUNIT, PUTATIVE (AFU_ORTHOLOGUE AFUA_4G13030)-RELATED"/>
    <property type="match status" value="1"/>
</dbReference>
<evidence type="ECO:0000256" key="1">
    <source>
        <dbReference type="ARBA" id="ARBA00001946"/>
    </source>
</evidence>
<evidence type="ECO:0000313" key="9">
    <source>
        <dbReference type="Proteomes" id="UP000321717"/>
    </source>
</evidence>
<evidence type="ECO:0000256" key="2">
    <source>
        <dbReference type="ARBA" id="ARBA00005568"/>
    </source>
</evidence>
<evidence type="ECO:0000256" key="5">
    <source>
        <dbReference type="PIRSR" id="PIRSR015582-1"/>
    </source>
</evidence>
<comment type="cofactor">
    <cofactor evidence="1">
        <name>Mg(2+)</name>
        <dbReference type="ChEBI" id="CHEBI:18420"/>
    </cofactor>
</comment>
<organism evidence="8 9">
    <name type="scientific">Ciceribacter naphthalenivorans</name>
    <dbReference type="NCBI Taxonomy" id="1118451"/>
    <lineage>
        <taxon>Bacteria</taxon>
        <taxon>Pseudomonadati</taxon>
        <taxon>Pseudomonadota</taxon>
        <taxon>Alphaproteobacteria</taxon>
        <taxon>Hyphomicrobiales</taxon>
        <taxon>Rhizobiaceae</taxon>
        <taxon>Ciceribacter</taxon>
    </lineage>
</organism>
<dbReference type="InterPro" id="IPR005000">
    <property type="entry name" value="Aldolase/citrate-lyase_domain"/>
</dbReference>
<name>A0A512HND1_9HYPH</name>
<feature type="binding site" evidence="6">
    <location>
        <position position="142"/>
    </location>
    <ligand>
        <name>Mg(2+)</name>
        <dbReference type="ChEBI" id="CHEBI:18420"/>
    </ligand>
</feature>
<feature type="binding site" evidence="6">
    <location>
        <position position="116"/>
    </location>
    <ligand>
        <name>Mg(2+)</name>
        <dbReference type="ChEBI" id="CHEBI:18420"/>
    </ligand>
</feature>
<dbReference type="GO" id="GO:0000287">
    <property type="term" value="F:magnesium ion binding"/>
    <property type="evidence" value="ECO:0007669"/>
    <property type="project" value="TreeGrafter"/>
</dbReference>
<evidence type="ECO:0000313" key="8">
    <source>
        <dbReference type="EMBL" id="GEO86954.1"/>
    </source>
</evidence>
<feature type="binding site" evidence="5">
    <location>
        <position position="64"/>
    </location>
    <ligand>
        <name>substrate</name>
    </ligand>
</feature>
<proteinExistence type="inferred from homology"/>
<accession>A0A512HND1</accession>
<gene>
    <name evidence="8" type="ORF">RNA01_38860</name>
</gene>
<protein>
    <submittedName>
        <fullName evidence="8">CoA ester lyase</fullName>
    </submittedName>
</protein>
<comment type="caution">
    <text evidence="8">The sequence shown here is derived from an EMBL/GenBank/DDBJ whole genome shotgun (WGS) entry which is preliminary data.</text>
</comment>
<dbReference type="AlphaFoldDB" id="A0A512HND1"/>
<evidence type="ECO:0000256" key="4">
    <source>
        <dbReference type="ARBA" id="ARBA00022842"/>
    </source>
</evidence>
<dbReference type="InterPro" id="IPR040442">
    <property type="entry name" value="Pyrv_kinase-like_dom_sf"/>
</dbReference>
<reference evidence="8 9" key="1">
    <citation type="submission" date="2019-07" db="EMBL/GenBank/DDBJ databases">
        <title>Whole genome shotgun sequence of Rhizobium naphthalenivorans NBRC 107585.</title>
        <authorList>
            <person name="Hosoyama A."/>
            <person name="Uohara A."/>
            <person name="Ohji S."/>
            <person name="Ichikawa N."/>
        </authorList>
    </citation>
    <scope>NUCLEOTIDE SEQUENCE [LARGE SCALE GENOMIC DNA]</scope>
    <source>
        <strain evidence="8 9">NBRC 107585</strain>
    </source>
</reference>
<dbReference type="PIRSF" id="PIRSF015582">
    <property type="entry name" value="Cit_lyase_B"/>
    <property type="match status" value="1"/>
</dbReference>
<feature type="domain" description="HpcH/HpaI aldolase/citrate lyase" evidence="7">
    <location>
        <begin position="9"/>
        <end position="209"/>
    </location>
</feature>
<dbReference type="InterPro" id="IPR015813">
    <property type="entry name" value="Pyrv/PenolPyrv_kinase-like_dom"/>
</dbReference>
<dbReference type="PANTHER" id="PTHR32308:SF0">
    <property type="entry name" value="HPCH_HPAI ALDOLASE_CITRATE LYASE DOMAIN-CONTAINING PROTEIN"/>
    <property type="match status" value="1"/>
</dbReference>
<keyword evidence="9" id="KW-1185">Reference proteome</keyword>
<dbReference type="Gene3D" id="3.20.20.60">
    <property type="entry name" value="Phosphoenolpyruvate-binding domains"/>
    <property type="match status" value="1"/>
</dbReference>
<feature type="binding site" evidence="5">
    <location>
        <position position="116"/>
    </location>
    <ligand>
        <name>substrate</name>
    </ligand>
</feature>
<dbReference type="Pfam" id="PF03328">
    <property type="entry name" value="HpcH_HpaI"/>
    <property type="match status" value="1"/>
</dbReference>